<dbReference type="Proteomes" id="UP000314294">
    <property type="component" value="Unassembled WGS sequence"/>
</dbReference>
<name>A0A4Z2IBN1_9TELE</name>
<comment type="caution">
    <text evidence="1">The sequence shown here is derived from an EMBL/GenBank/DDBJ whole genome shotgun (WGS) entry which is preliminary data.</text>
</comment>
<gene>
    <name evidence="1" type="ORF">EYF80_014694</name>
</gene>
<reference evidence="1 2" key="1">
    <citation type="submission" date="2019-03" db="EMBL/GenBank/DDBJ databases">
        <title>First draft genome of Liparis tanakae, snailfish: a comprehensive survey of snailfish specific genes.</title>
        <authorList>
            <person name="Kim W."/>
            <person name="Song I."/>
            <person name="Jeong J.-H."/>
            <person name="Kim D."/>
            <person name="Kim S."/>
            <person name="Ryu S."/>
            <person name="Song J.Y."/>
            <person name="Lee S.K."/>
        </authorList>
    </citation>
    <scope>NUCLEOTIDE SEQUENCE [LARGE SCALE GENOMIC DNA]</scope>
    <source>
        <tissue evidence="1">Muscle</tissue>
    </source>
</reference>
<sequence length="68" mass="7888">MRKYTTPSTDTVTESFVRICKMSKGRRHFTSSVGHIAMEEKMEAKEPADAFWISLKSKKDKYNTINNE</sequence>
<protein>
    <submittedName>
        <fullName evidence="1">Uncharacterized protein</fullName>
    </submittedName>
</protein>
<evidence type="ECO:0000313" key="2">
    <source>
        <dbReference type="Proteomes" id="UP000314294"/>
    </source>
</evidence>
<proteinExistence type="predicted"/>
<dbReference type="EMBL" id="SRLO01000107">
    <property type="protein sequence ID" value="TNN75121.1"/>
    <property type="molecule type" value="Genomic_DNA"/>
</dbReference>
<accession>A0A4Z2IBN1</accession>
<dbReference type="AlphaFoldDB" id="A0A4Z2IBN1"/>
<organism evidence="1 2">
    <name type="scientific">Liparis tanakae</name>
    <name type="common">Tanaka's snailfish</name>
    <dbReference type="NCBI Taxonomy" id="230148"/>
    <lineage>
        <taxon>Eukaryota</taxon>
        <taxon>Metazoa</taxon>
        <taxon>Chordata</taxon>
        <taxon>Craniata</taxon>
        <taxon>Vertebrata</taxon>
        <taxon>Euteleostomi</taxon>
        <taxon>Actinopterygii</taxon>
        <taxon>Neopterygii</taxon>
        <taxon>Teleostei</taxon>
        <taxon>Neoteleostei</taxon>
        <taxon>Acanthomorphata</taxon>
        <taxon>Eupercaria</taxon>
        <taxon>Perciformes</taxon>
        <taxon>Cottioidei</taxon>
        <taxon>Cottales</taxon>
        <taxon>Liparidae</taxon>
        <taxon>Liparis</taxon>
    </lineage>
</organism>
<evidence type="ECO:0000313" key="1">
    <source>
        <dbReference type="EMBL" id="TNN75121.1"/>
    </source>
</evidence>
<keyword evidence="2" id="KW-1185">Reference proteome</keyword>